<keyword evidence="1" id="KW-1015">Disulfide bond</keyword>
<dbReference type="OrthoDB" id="5866693at2759"/>
<feature type="transmembrane region" description="Helical" evidence="2">
    <location>
        <begin position="282"/>
        <end position="303"/>
    </location>
</feature>
<keyword evidence="2" id="KW-1133">Transmembrane helix</keyword>
<feature type="transmembrane region" description="Helical" evidence="2">
    <location>
        <begin position="399"/>
        <end position="419"/>
    </location>
</feature>
<keyword evidence="2" id="KW-0812">Transmembrane</keyword>
<protein>
    <submittedName>
        <fullName evidence="4">EGF-like domain protein</fullName>
    </submittedName>
</protein>
<accession>A0A368H9Q7</accession>
<evidence type="ECO:0000313" key="5">
    <source>
        <dbReference type="Proteomes" id="UP000252519"/>
    </source>
</evidence>
<feature type="transmembrane region" description="Helical" evidence="2">
    <location>
        <begin position="459"/>
        <end position="478"/>
    </location>
</feature>
<sequence>MKGTTRFFLDVKTTARINDYFDDVHGVCKRTKFCTKMQCSFDDFVFYGTDNELGLPKNFPKMDIGQKVDVPCAQLSSTKTVEVNCGERGTLQPHPTVVNCTLDGTDDGEADEVETPWNRRMRKSCDECHRLGTASCQQVEGGSICTCKHNWSGFICWKSPNQCGLSQLHCGPNGTCISEVDRAFCLCGEGYGGDQCEISKSKLSFYAHNESSIISAVTGSALMMTASEVLLMILRAILLLHCPKSGKVSHWNLSERLRVHFHILLKGLFKDPQLLYQNMRSFVLSMASLLVLFFHHPAIFVISSFDCGMWFYMIITCYSLGIGFFALEALNLYEVSHMEQRNKWIGVMEQTVFGMPKMALRTFLTIVVFGGVVTAATAAHFSQVATSWTCLGNFGEETIGLWLPIVLINACAAIAANSFSYRSWFTLRNVPQFRQRMSIYLEERDLSEKYSIDKCYRNAVFTAFGPWLLCGMWLTLAISSDWVADSVPNK</sequence>
<keyword evidence="5" id="KW-1185">Reference proteome</keyword>
<keyword evidence="1" id="KW-0245">EGF-like domain</keyword>
<feature type="transmembrane region" description="Helical" evidence="2">
    <location>
        <begin position="309"/>
        <end position="333"/>
    </location>
</feature>
<dbReference type="InterPro" id="IPR000742">
    <property type="entry name" value="EGF"/>
</dbReference>
<dbReference type="PROSITE" id="PS50026">
    <property type="entry name" value="EGF_3"/>
    <property type="match status" value="1"/>
</dbReference>
<feature type="transmembrane region" description="Helical" evidence="2">
    <location>
        <begin position="213"/>
        <end position="238"/>
    </location>
</feature>
<dbReference type="CDD" id="cd00054">
    <property type="entry name" value="EGF_CA"/>
    <property type="match status" value="1"/>
</dbReference>
<evidence type="ECO:0000256" key="2">
    <source>
        <dbReference type="SAM" id="Phobius"/>
    </source>
</evidence>
<dbReference type="InterPro" id="IPR009030">
    <property type="entry name" value="Growth_fac_rcpt_cys_sf"/>
</dbReference>
<feature type="domain" description="EGF-like" evidence="3">
    <location>
        <begin position="159"/>
        <end position="197"/>
    </location>
</feature>
<dbReference type="PROSITE" id="PS01186">
    <property type="entry name" value="EGF_2"/>
    <property type="match status" value="1"/>
</dbReference>
<dbReference type="Gene3D" id="2.10.25.10">
    <property type="entry name" value="Laminin"/>
    <property type="match status" value="1"/>
</dbReference>
<proteinExistence type="predicted"/>
<evidence type="ECO:0000256" key="1">
    <source>
        <dbReference type="PROSITE-ProRule" id="PRU00076"/>
    </source>
</evidence>
<reference evidence="4 5" key="1">
    <citation type="submission" date="2014-10" db="EMBL/GenBank/DDBJ databases">
        <title>Draft genome of the hookworm Ancylostoma caninum.</title>
        <authorList>
            <person name="Mitreva M."/>
        </authorList>
    </citation>
    <scope>NUCLEOTIDE SEQUENCE [LARGE SCALE GENOMIC DNA]</scope>
    <source>
        <strain evidence="4 5">Baltimore</strain>
    </source>
</reference>
<comment type="caution">
    <text evidence="4">The sequence shown here is derived from an EMBL/GenBank/DDBJ whole genome shotgun (WGS) entry which is preliminary data.</text>
</comment>
<keyword evidence="2" id="KW-0472">Membrane</keyword>
<dbReference type="EMBL" id="JOJR01000002">
    <property type="protein sequence ID" value="RCN53342.1"/>
    <property type="molecule type" value="Genomic_DNA"/>
</dbReference>
<dbReference type="STRING" id="29170.A0A368H9Q7"/>
<dbReference type="Proteomes" id="UP000252519">
    <property type="component" value="Unassembled WGS sequence"/>
</dbReference>
<comment type="caution">
    <text evidence="1">Lacks conserved residue(s) required for the propagation of feature annotation.</text>
</comment>
<dbReference type="SUPFAM" id="SSF57184">
    <property type="entry name" value="Growth factor receptor domain"/>
    <property type="match status" value="1"/>
</dbReference>
<dbReference type="AlphaFoldDB" id="A0A368H9Q7"/>
<feature type="disulfide bond" evidence="1">
    <location>
        <begin position="187"/>
        <end position="196"/>
    </location>
</feature>
<feature type="transmembrane region" description="Helical" evidence="2">
    <location>
        <begin position="358"/>
        <end position="379"/>
    </location>
</feature>
<name>A0A368H9Q7_ANCCA</name>
<organism evidence="4 5">
    <name type="scientific">Ancylostoma caninum</name>
    <name type="common">Dog hookworm</name>
    <dbReference type="NCBI Taxonomy" id="29170"/>
    <lineage>
        <taxon>Eukaryota</taxon>
        <taxon>Metazoa</taxon>
        <taxon>Ecdysozoa</taxon>
        <taxon>Nematoda</taxon>
        <taxon>Chromadorea</taxon>
        <taxon>Rhabditida</taxon>
        <taxon>Rhabditina</taxon>
        <taxon>Rhabditomorpha</taxon>
        <taxon>Strongyloidea</taxon>
        <taxon>Ancylostomatidae</taxon>
        <taxon>Ancylostomatinae</taxon>
        <taxon>Ancylostoma</taxon>
    </lineage>
</organism>
<gene>
    <name evidence="4" type="ORF">ANCCAN_00405</name>
</gene>
<evidence type="ECO:0000259" key="3">
    <source>
        <dbReference type="PROSITE" id="PS50026"/>
    </source>
</evidence>
<dbReference type="PROSITE" id="PS00022">
    <property type="entry name" value="EGF_1"/>
    <property type="match status" value="1"/>
</dbReference>
<evidence type="ECO:0000313" key="4">
    <source>
        <dbReference type="EMBL" id="RCN53342.1"/>
    </source>
</evidence>